<dbReference type="InterPro" id="IPR003607">
    <property type="entry name" value="HD/PDEase_dom"/>
</dbReference>
<protein>
    <recommendedName>
        <fullName evidence="3">HD domain-containing protein</fullName>
    </recommendedName>
</protein>
<keyword evidence="2" id="KW-0472">Membrane</keyword>
<dbReference type="PANTHER" id="PTHR45228">
    <property type="entry name" value="CYCLIC DI-GMP PHOSPHODIESTERASE TM_0186-RELATED"/>
    <property type="match status" value="1"/>
</dbReference>
<dbReference type="InterPro" id="IPR052020">
    <property type="entry name" value="Cyclic_di-GMP/3'3'-cGAMP_PDE"/>
</dbReference>
<dbReference type="STRING" id="380248.SAMN05216251_112184"/>
<accession>A0A1I2I495</accession>
<organism evidence="4 5">
    <name type="scientific">Actinacidiphila alni</name>
    <dbReference type="NCBI Taxonomy" id="380248"/>
    <lineage>
        <taxon>Bacteria</taxon>
        <taxon>Bacillati</taxon>
        <taxon>Actinomycetota</taxon>
        <taxon>Actinomycetes</taxon>
        <taxon>Kitasatosporales</taxon>
        <taxon>Streptomycetaceae</taxon>
        <taxon>Actinacidiphila</taxon>
    </lineage>
</organism>
<gene>
    <name evidence="4" type="ORF">SAMN05216251_112184</name>
</gene>
<keyword evidence="2" id="KW-0812">Transmembrane</keyword>
<dbReference type="PANTHER" id="PTHR45228:SF4">
    <property type="entry name" value="LIPOPROTEIN"/>
    <property type="match status" value="1"/>
</dbReference>
<sequence>MLRYGRGVVLALTLAAVLRTALHGLAGPGTALAFGLVVALGVAFRLPAGASDTYLSDRDAAPLATAASLAYALLSPGSHSVSQTVAVVAASAALAHTVTPHHAAHAGPAAAEEVALQGRGPLPAHAEDQVPQGRGELRAQPPLARRSRNRPRLPHWGGFLAAPRMWLSAQFPAPLSGTHFRKRSARPRAPEGRPLPQPRGQDVGYRTPQEREHPSPRRKPHRHAGVGGRGDAEVRRVTAAAFAAICVQPLGGAERAEGAVLAVLGLTALCDAALAAAIEAARTGHPYAPVLRDELRALPGIGSAVCAGAAVMALAVTAAGLWAVPVVAVPLLLTQLSLRGHAAVRATYRQTIGSLARATEVAGYTPPGHARRVSELSAAVGRELGLPARHLMLLEYAALMHDIGQLSLVDPVPRGATEPLDGERRRTIAALGGEVVRQTGAPAEVALIVERQAHPYREQPLAGRIVRAVNAYEDLTGEPGAALDRRLAALERLRLATAREYDPQVVAALTRVLARRPTWAWLDAHGSGKGVE</sequence>
<proteinExistence type="predicted"/>
<dbReference type="SUPFAM" id="SSF109604">
    <property type="entry name" value="HD-domain/PDEase-like"/>
    <property type="match status" value="1"/>
</dbReference>
<reference evidence="5" key="1">
    <citation type="submission" date="2016-10" db="EMBL/GenBank/DDBJ databases">
        <authorList>
            <person name="Varghese N."/>
            <person name="Submissions S."/>
        </authorList>
    </citation>
    <scope>NUCLEOTIDE SEQUENCE [LARGE SCALE GENOMIC DNA]</scope>
    <source>
        <strain evidence="5">CGMCC 4.3510</strain>
    </source>
</reference>
<dbReference type="InterPro" id="IPR006674">
    <property type="entry name" value="HD_domain"/>
</dbReference>
<evidence type="ECO:0000256" key="1">
    <source>
        <dbReference type="SAM" id="MobiDB-lite"/>
    </source>
</evidence>
<evidence type="ECO:0000313" key="4">
    <source>
        <dbReference type="EMBL" id="SFF37165.1"/>
    </source>
</evidence>
<evidence type="ECO:0000256" key="2">
    <source>
        <dbReference type="SAM" id="Phobius"/>
    </source>
</evidence>
<dbReference type="Gene3D" id="1.10.3210.10">
    <property type="entry name" value="Hypothetical protein af1432"/>
    <property type="match status" value="1"/>
</dbReference>
<feature type="transmembrane region" description="Helical" evidence="2">
    <location>
        <begin position="31"/>
        <end position="48"/>
    </location>
</feature>
<dbReference type="AlphaFoldDB" id="A0A1I2I495"/>
<evidence type="ECO:0000313" key="5">
    <source>
        <dbReference type="Proteomes" id="UP000199323"/>
    </source>
</evidence>
<keyword evidence="2" id="KW-1133">Transmembrane helix</keyword>
<dbReference type="Proteomes" id="UP000199323">
    <property type="component" value="Unassembled WGS sequence"/>
</dbReference>
<feature type="region of interest" description="Disordered" evidence="1">
    <location>
        <begin position="177"/>
        <end position="230"/>
    </location>
</feature>
<feature type="domain" description="HD" evidence="3">
    <location>
        <begin position="369"/>
        <end position="471"/>
    </location>
</feature>
<name>A0A1I2I495_9ACTN</name>
<feature type="region of interest" description="Disordered" evidence="1">
    <location>
        <begin position="122"/>
        <end position="154"/>
    </location>
</feature>
<evidence type="ECO:0000259" key="3">
    <source>
        <dbReference type="Pfam" id="PF01966"/>
    </source>
</evidence>
<keyword evidence="5" id="KW-1185">Reference proteome</keyword>
<dbReference type="CDD" id="cd00077">
    <property type="entry name" value="HDc"/>
    <property type="match status" value="1"/>
</dbReference>
<dbReference type="Pfam" id="PF01966">
    <property type="entry name" value="HD"/>
    <property type="match status" value="1"/>
</dbReference>
<dbReference type="EMBL" id="FONG01000012">
    <property type="protein sequence ID" value="SFF37165.1"/>
    <property type="molecule type" value="Genomic_DNA"/>
</dbReference>